<dbReference type="AlphaFoldDB" id="A0A975BZ38"/>
<dbReference type="GO" id="GO:0004519">
    <property type="term" value="F:endonuclease activity"/>
    <property type="evidence" value="ECO:0007669"/>
    <property type="project" value="UniProtKB-KW"/>
</dbReference>
<dbReference type="REBASE" id="461203">
    <property type="entry name" value="BspLVF2ORF10100P"/>
</dbReference>
<dbReference type="InterPro" id="IPR029063">
    <property type="entry name" value="SAM-dependent_MTases_sf"/>
</dbReference>
<protein>
    <recommendedName>
        <fullName evidence="1">site-specific DNA-methyltransferase (adenine-specific)</fullName>
        <ecNumber evidence="1">2.1.1.72</ecNumber>
    </recommendedName>
</protein>
<feature type="domain" description="MmeI-like helicase spacer" evidence="5">
    <location>
        <begin position="223"/>
        <end position="276"/>
    </location>
</feature>
<dbReference type="InterPro" id="IPR046820">
    <property type="entry name" value="MmeI_TRD"/>
</dbReference>
<evidence type="ECO:0000259" key="5">
    <source>
        <dbReference type="Pfam" id="PF20465"/>
    </source>
</evidence>
<dbReference type="GO" id="GO:0009007">
    <property type="term" value="F:site-specific DNA-methyltransferase (adenine-specific) activity"/>
    <property type="evidence" value="ECO:0007669"/>
    <property type="project" value="UniProtKB-EC"/>
</dbReference>
<evidence type="ECO:0000256" key="4">
    <source>
        <dbReference type="ARBA" id="ARBA00047942"/>
    </source>
</evidence>
<dbReference type="Gene3D" id="3.40.50.150">
    <property type="entry name" value="Vaccinia Virus protein VP39"/>
    <property type="match status" value="1"/>
</dbReference>
<dbReference type="EC" id="2.1.1.72" evidence="1"/>
<evidence type="ECO:0000256" key="3">
    <source>
        <dbReference type="ARBA" id="ARBA00022679"/>
    </source>
</evidence>
<keyword evidence="8" id="KW-0378">Hydrolase</keyword>
<name>A0A975BZ38_9CAUL</name>
<proteinExistence type="predicted"/>
<dbReference type="InterPro" id="IPR046819">
    <property type="entry name" value="MmeI_hel"/>
</dbReference>
<evidence type="ECO:0000259" key="7">
    <source>
        <dbReference type="Pfam" id="PF20473"/>
    </source>
</evidence>
<reference evidence="8" key="1">
    <citation type="submission" date="2020-09" db="EMBL/GenBank/DDBJ databases">
        <title>Brevundimonas sp. LVF2 isolated from a puddle in Goettingen, Germany.</title>
        <authorList>
            <person name="Friedrich I."/>
            <person name="Klassen A."/>
            <person name="Hannes N."/>
            <person name="Schneider D."/>
            <person name="Hertel R."/>
            <person name="Daniel R."/>
        </authorList>
    </citation>
    <scope>NUCLEOTIDE SEQUENCE</scope>
    <source>
        <strain evidence="8">LVF2</strain>
    </source>
</reference>
<keyword evidence="2" id="KW-0489">Methyltransferase</keyword>
<evidence type="ECO:0000259" key="6">
    <source>
        <dbReference type="Pfam" id="PF20466"/>
    </source>
</evidence>
<comment type="catalytic activity">
    <reaction evidence="4">
        <text>a 2'-deoxyadenosine in DNA + S-adenosyl-L-methionine = an N(6)-methyl-2'-deoxyadenosine in DNA + S-adenosyl-L-homocysteine + H(+)</text>
        <dbReference type="Rhea" id="RHEA:15197"/>
        <dbReference type="Rhea" id="RHEA-COMP:12418"/>
        <dbReference type="Rhea" id="RHEA-COMP:12419"/>
        <dbReference type="ChEBI" id="CHEBI:15378"/>
        <dbReference type="ChEBI" id="CHEBI:57856"/>
        <dbReference type="ChEBI" id="CHEBI:59789"/>
        <dbReference type="ChEBI" id="CHEBI:90615"/>
        <dbReference type="ChEBI" id="CHEBI:90616"/>
        <dbReference type="EC" id="2.1.1.72"/>
    </reaction>
</comment>
<evidence type="ECO:0000313" key="9">
    <source>
        <dbReference type="Proteomes" id="UP000663918"/>
    </source>
</evidence>
<evidence type="ECO:0000313" key="8">
    <source>
        <dbReference type="EMBL" id="QTC89672.1"/>
    </source>
</evidence>
<organism evidence="8 9">
    <name type="scientific">Brevundimonas goettingensis</name>
    <dbReference type="NCBI Taxonomy" id="2774190"/>
    <lineage>
        <taxon>Bacteria</taxon>
        <taxon>Pseudomonadati</taxon>
        <taxon>Pseudomonadota</taxon>
        <taxon>Alphaproteobacteria</taxon>
        <taxon>Caulobacterales</taxon>
        <taxon>Caulobacteraceae</taxon>
        <taxon>Brevundimonas</taxon>
    </lineage>
</organism>
<dbReference type="Proteomes" id="UP000663918">
    <property type="component" value="Chromosome"/>
</dbReference>
<feature type="domain" description="MmeI-like target recognition" evidence="6">
    <location>
        <begin position="719"/>
        <end position="894"/>
    </location>
</feature>
<dbReference type="Pfam" id="PF20466">
    <property type="entry name" value="MmeI_TRD"/>
    <property type="match status" value="1"/>
</dbReference>
<dbReference type="KEGG" id="bgoe:IFJ75_10100"/>
<keyword evidence="3" id="KW-0808">Transferase</keyword>
<dbReference type="PRINTS" id="PR00507">
    <property type="entry name" value="N12N6MTFRASE"/>
</dbReference>
<sequence length="1020" mass="113498">MDLDTFIDTWTRATVSELSGGQTFIIQLCRVLGVPAPNDQIVGDPDYAFERYLRFRGEGPSQRRMRADCYRRGAFVLETKASASSSGQLERDMERGLRQAEFYADRLERRPPFLVIVNVGRSIELWSSFGPDGGPYAPFPDAESHRIALEDLRRPEIRDRLVRVWMDPHSLDPTLQVRKVTAVVGRALAGLIPIIGSRLAADIAAASGASEIDPVHRQACQSKAANFLTQCILAMFADSTGRFENHAFLRLLERYRRTPEEFHRAAAQLFREMRRGGFSVILGQAIPRFDSEVLDAVAPIALTPADLDQLIAAARQDWRDVEPAVFGSLLERAFTTGERAAGGVHYTDVATIEAVVTPTIMEVLRAEWAEVRAGAARRAGQGRTDLARQILCRFHHRLCTVRVLDPACGSGNFLYVAMRMMRVLEAEVFVALEDLTDNQGRAGIGQRRVSRRRFMGLDIDPRAVWIARLVMTIADLQSEARRRVETAATRISVVRASHGAIVQRDALLAPGRSPAGLYRRGSTPRQSDWPDAEFIIGNPPYLGAAQARRQLGDAYVDDLWAVRQGRFRQADLVMCWWDRAARILARPKSRLRRFGFVTTNSIAQQGSRAVLAGHLEGEGAIHLVYAVTDYPWSGGSAASVRVAITVAEKTRSDRAGRLGRIVAERRGPDGASLLSLDETRGVIGSNLQISPDQTPVQPLKANALLASRGVQLMGAGFLVSPERAAQLAALSERSETAPTRPYLNGRDAAERSRNLMLIDFSGLSEAEARRRHPGFYEHLLETVKPERDRNRRQTYRDRWWMPGEPRQALRAALAGLGRFIATVEVAKHRWFHFVDAAFVPDNRLVCVASDDAALLGVLSSRAHRCWAEVFGGRLEDRPVYVKGSCFDPFPFPELTEVQRRALAELAEDLDRTRQETLARLPALTMTELYNLLARVRAGEALPPDAASTCTQARIRTLGRLQRQIDDLVEAAYGWPPGLTDAAVVERLSALNRQRARDEAEGVVLYLRPGWQMRRPASRAA</sequence>
<keyword evidence="9" id="KW-1185">Reference proteome</keyword>
<evidence type="ECO:0000256" key="1">
    <source>
        <dbReference type="ARBA" id="ARBA00011900"/>
    </source>
</evidence>
<dbReference type="GO" id="GO:0032259">
    <property type="term" value="P:methylation"/>
    <property type="evidence" value="ECO:0007669"/>
    <property type="project" value="UniProtKB-KW"/>
</dbReference>
<dbReference type="EMBL" id="CP062222">
    <property type="protein sequence ID" value="QTC89672.1"/>
    <property type="molecule type" value="Genomic_DNA"/>
</dbReference>
<dbReference type="PANTHER" id="PTHR33841:SF1">
    <property type="entry name" value="DNA METHYLTRANSFERASE A"/>
    <property type="match status" value="1"/>
</dbReference>
<evidence type="ECO:0000256" key="2">
    <source>
        <dbReference type="ARBA" id="ARBA00022603"/>
    </source>
</evidence>
<dbReference type="InterPro" id="IPR050953">
    <property type="entry name" value="N4_N6_ade-DNA_methylase"/>
</dbReference>
<dbReference type="Pfam" id="PF20465">
    <property type="entry name" value="MmeI_hel"/>
    <property type="match status" value="1"/>
</dbReference>
<keyword evidence="8" id="KW-0540">Nuclease</keyword>
<keyword evidence="8" id="KW-0255">Endonuclease</keyword>
<accession>A0A975BZ38</accession>
<dbReference type="RefSeq" id="WP_207867834.1">
    <property type="nucleotide sequence ID" value="NZ_CP062222.1"/>
</dbReference>
<feature type="domain" description="MmeI-like DNA-methyltransferase" evidence="7">
    <location>
        <begin position="389"/>
        <end position="647"/>
    </location>
</feature>
<dbReference type="SUPFAM" id="SSF53335">
    <property type="entry name" value="S-adenosyl-L-methionine-dependent methyltransferases"/>
    <property type="match status" value="1"/>
</dbReference>
<dbReference type="PANTHER" id="PTHR33841">
    <property type="entry name" value="DNA METHYLTRANSFERASE YEEA-RELATED"/>
    <property type="match status" value="1"/>
</dbReference>
<gene>
    <name evidence="8" type="ORF">IFJ75_10100</name>
</gene>
<dbReference type="InterPro" id="IPR046816">
    <property type="entry name" value="MmeI_Mtase"/>
</dbReference>
<dbReference type="Pfam" id="PF20473">
    <property type="entry name" value="MmeI_Mtase"/>
    <property type="match status" value="1"/>
</dbReference>